<comment type="caution">
    <text evidence="1">The sequence shown here is derived from an EMBL/GenBank/DDBJ whole genome shotgun (WGS) entry which is preliminary data.</text>
</comment>
<protein>
    <submittedName>
        <fullName evidence="1">Uncharacterized protein</fullName>
    </submittedName>
</protein>
<organism evidence="1 2">
    <name type="scientific">Cuscuta epithymum</name>
    <dbReference type="NCBI Taxonomy" id="186058"/>
    <lineage>
        <taxon>Eukaryota</taxon>
        <taxon>Viridiplantae</taxon>
        <taxon>Streptophyta</taxon>
        <taxon>Embryophyta</taxon>
        <taxon>Tracheophyta</taxon>
        <taxon>Spermatophyta</taxon>
        <taxon>Magnoliopsida</taxon>
        <taxon>eudicotyledons</taxon>
        <taxon>Gunneridae</taxon>
        <taxon>Pentapetalae</taxon>
        <taxon>asterids</taxon>
        <taxon>lamiids</taxon>
        <taxon>Solanales</taxon>
        <taxon>Convolvulaceae</taxon>
        <taxon>Cuscuteae</taxon>
        <taxon>Cuscuta</taxon>
        <taxon>Cuscuta subgen. Cuscuta</taxon>
    </lineage>
</organism>
<accession>A0AAV0DE95</accession>
<keyword evidence="2" id="KW-1185">Reference proteome</keyword>
<gene>
    <name evidence="1" type="ORF">CEPIT_LOCUS13204</name>
</gene>
<dbReference type="Proteomes" id="UP001152523">
    <property type="component" value="Unassembled WGS sequence"/>
</dbReference>
<dbReference type="EMBL" id="CAMAPF010000084">
    <property type="protein sequence ID" value="CAH9095263.1"/>
    <property type="molecule type" value="Genomic_DNA"/>
</dbReference>
<reference evidence="1" key="1">
    <citation type="submission" date="2022-07" db="EMBL/GenBank/DDBJ databases">
        <authorList>
            <person name="Macas J."/>
            <person name="Novak P."/>
            <person name="Neumann P."/>
        </authorList>
    </citation>
    <scope>NUCLEOTIDE SEQUENCE</scope>
</reference>
<proteinExistence type="predicted"/>
<name>A0AAV0DE95_9ASTE</name>
<dbReference type="AlphaFoldDB" id="A0AAV0DE95"/>
<evidence type="ECO:0000313" key="1">
    <source>
        <dbReference type="EMBL" id="CAH9095263.1"/>
    </source>
</evidence>
<sequence length="242" mass="27954">MICVMNSNGCLINSLQAYHRKLPANELMKFSTKFGPRCPSIFKRKRTKRQRATEYCIRFMDNCKKKKLLPSKYKLRRSSKQHSWFTISRLNLSSQIEAGICDPESFKCQLSLSPIVKSTRKRSKRIPRSYSSFLRVSHSAMVESTDSELICHAEHSYKKEDPPVAIMAASSSSSVRKIKSSTLNYEPSVYCYCGLKSPLCTGQQTGRMFYGCQQWKRGMWVFPLERCARFKAWHSYPVAILQ</sequence>
<evidence type="ECO:0000313" key="2">
    <source>
        <dbReference type="Proteomes" id="UP001152523"/>
    </source>
</evidence>